<feature type="compositionally biased region" description="Low complexity" evidence="5">
    <location>
        <begin position="11"/>
        <end position="24"/>
    </location>
</feature>
<comment type="similarity">
    <text evidence="4">Belongs to the cyclin family.</text>
</comment>
<dbReference type="FunFam" id="1.10.472.10:FF:000003">
    <property type="entry name" value="G1/S-specific cyclin-D2"/>
    <property type="match status" value="1"/>
</dbReference>
<feature type="region of interest" description="Disordered" evidence="5">
    <location>
        <begin position="1"/>
        <end position="26"/>
    </location>
</feature>
<keyword evidence="3" id="KW-0131">Cell cycle</keyword>
<feature type="domain" description="Cyclin-like" evidence="6">
    <location>
        <begin position="124"/>
        <end position="208"/>
    </location>
</feature>
<dbReference type="SUPFAM" id="SSF47954">
    <property type="entry name" value="Cyclin-like"/>
    <property type="match status" value="1"/>
</dbReference>
<feature type="region of interest" description="Disordered" evidence="5">
    <location>
        <begin position="53"/>
        <end position="78"/>
    </location>
</feature>
<dbReference type="AlphaFoldDB" id="A0A0N5AIE5"/>
<dbReference type="Proteomes" id="UP000046393">
    <property type="component" value="Unplaced"/>
</dbReference>
<sequence length="250" mass="28381">MDNLRCPEYLSESPSTSSSINATSLVVSQNRRRSGKIVEHHRTSDVTRLVLGQLPTNRKRPAPAEKLNNSQFPSVPPLKDRAIHQDSRSLDTLFKCQNLIAFPKNYFMEMEAQITPKQRHQAMEWLYDVCKEVNCEPGVFPLAVSYVDRFLNVQSINRDYLQILASVCLFIASKVKAPEPLNAKDIAYFTDGGVSCQQILSWELIVLAKLNWDVSTATALDFLDQVSVRYAPLHYLTDACREIIHRIQLG</sequence>
<dbReference type="SMART" id="SM00385">
    <property type="entry name" value="CYCLIN"/>
    <property type="match status" value="1"/>
</dbReference>
<organism evidence="7 8">
    <name type="scientific">Syphacia muris</name>
    <dbReference type="NCBI Taxonomy" id="451379"/>
    <lineage>
        <taxon>Eukaryota</taxon>
        <taxon>Metazoa</taxon>
        <taxon>Ecdysozoa</taxon>
        <taxon>Nematoda</taxon>
        <taxon>Chromadorea</taxon>
        <taxon>Rhabditida</taxon>
        <taxon>Spirurina</taxon>
        <taxon>Oxyuridomorpha</taxon>
        <taxon>Oxyuroidea</taxon>
        <taxon>Oxyuridae</taxon>
        <taxon>Syphacia</taxon>
    </lineage>
</organism>
<keyword evidence="2 4" id="KW-0195">Cyclin</keyword>
<evidence type="ECO:0000313" key="8">
    <source>
        <dbReference type="WBParaSite" id="SMUV_0000419101-mRNA-1"/>
    </source>
</evidence>
<dbReference type="InterPro" id="IPR036915">
    <property type="entry name" value="Cyclin-like_sf"/>
</dbReference>
<evidence type="ECO:0000256" key="3">
    <source>
        <dbReference type="ARBA" id="ARBA00023306"/>
    </source>
</evidence>
<reference evidence="8" key="1">
    <citation type="submission" date="2017-02" db="UniProtKB">
        <authorList>
            <consortium name="WormBaseParasite"/>
        </authorList>
    </citation>
    <scope>IDENTIFICATION</scope>
</reference>
<proteinExistence type="inferred from homology"/>
<dbReference type="PANTHER" id="PTHR10177">
    <property type="entry name" value="CYCLINS"/>
    <property type="match status" value="1"/>
</dbReference>
<evidence type="ECO:0000313" key="7">
    <source>
        <dbReference type="Proteomes" id="UP000046393"/>
    </source>
</evidence>
<dbReference type="InterPro" id="IPR006671">
    <property type="entry name" value="Cyclin_N"/>
</dbReference>
<accession>A0A0N5AIE5</accession>
<dbReference type="Pfam" id="PF00134">
    <property type="entry name" value="Cyclin_N"/>
    <property type="match status" value="1"/>
</dbReference>
<dbReference type="InterPro" id="IPR013763">
    <property type="entry name" value="Cyclin-like_dom"/>
</dbReference>
<protein>
    <submittedName>
        <fullName evidence="8">Cyclin N-terminal domain-containing protein</fullName>
    </submittedName>
</protein>
<name>A0A0N5AIE5_9BILA</name>
<dbReference type="InterPro" id="IPR039361">
    <property type="entry name" value="Cyclin"/>
</dbReference>
<evidence type="ECO:0000256" key="5">
    <source>
        <dbReference type="SAM" id="MobiDB-lite"/>
    </source>
</evidence>
<dbReference type="WBParaSite" id="SMUV_0000419101-mRNA-1">
    <property type="protein sequence ID" value="SMUV_0000419101-mRNA-1"/>
    <property type="gene ID" value="SMUV_0000419101"/>
</dbReference>
<dbReference type="Gene3D" id="1.10.472.10">
    <property type="entry name" value="Cyclin-like"/>
    <property type="match status" value="1"/>
</dbReference>
<evidence type="ECO:0000259" key="6">
    <source>
        <dbReference type="SMART" id="SM00385"/>
    </source>
</evidence>
<dbReference type="InterPro" id="IPR048258">
    <property type="entry name" value="Cyclins_cyclin-box"/>
</dbReference>
<keyword evidence="1" id="KW-0132">Cell division</keyword>
<keyword evidence="7" id="KW-1185">Reference proteome</keyword>
<dbReference type="GO" id="GO:0000278">
    <property type="term" value="P:mitotic cell cycle"/>
    <property type="evidence" value="ECO:0007669"/>
    <property type="project" value="UniProtKB-ARBA"/>
</dbReference>
<dbReference type="GO" id="GO:0051301">
    <property type="term" value="P:cell division"/>
    <property type="evidence" value="ECO:0007669"/>
    <property type="project" value="UniProtKB-KW"/>
</dbReference>
<dbReference type="PROSITE" id="PS00292">
    <property type="entry name" value="CYCLINS"/>
    <property type="match status" value="1"/>
</dbReference>
<evidence type="ECO:0000256" key="4">
    <source>
        <dbReference type="RuleBase" id="RU000383"/>
    </source>
</evidence>
<dbReference type="STRING" id="451379.A0A0N5AIE5"/>
<evidence type="ECO:0000256" key="2">
    <source>
        <dbReference type="ARBA" id="ARBA00023127"/>
    </source>
</evidence>
<evidence type="ECO:0000256" key="1">
    <source>
        <dbReference type="ARBA" id="ARBA00022618"/>
    </source>
</evidence>